<organism evidence="3 4">
    <name type="scientific">Coccomyxa subellipsoidea</name>
    <dbReference type="NCBI Taxonomy" id="248742"/>
    <lineage>
        <taxon>Eukaryota</taxon>
        <taxon>Viridiplantae</taxon>
        <taxon>Chlorophyta</taxon>
        <taxon>core chlorophytes</taxon>
        <taxon>Trebouxiophyceae</taxon>
        <taxon>Trebouxiophyceae incertae sedis</taxon>
        <taxon>Coccomyxaceae</taxon>
        <taxon>Coccomyxa</taxon>
    </lineage>
</organism>
<evidence type="ECO:0000313" key="4">
    <source>
        <dbReference type="Proteomes" id="UP001491310"/>
    </source>
</evidence>
<dbReference type="Pfam" id="PF00160">
    <property type="entry name" value="Pro_isomerase"/>
    <property type="match status" value="1"/>
</dbReference>
<dbReference type="PANTHER" id="PTHR46873">
    <property type="entry name" value="EXPRESSED PROTEIN"/>
    <property type="match status" value="1"/>
</dbReference>
<evidence type="ECO:0000259" key="2">
    <source>
        <dbReference type="Pfam" id="PF00160"/>
    </source>
</evidence>
<protein>
    <recommendedName>
        <fullName evidence="2">PPIase cyclophilin-type domain-containing protein</fullName>
    </recommendedName>
</protein>
<name>A0ABR2YTC7_9CHLO</name>
<gene>
    <name evidence="3" type="ORF">WJX75_004338</name>
</gene>
<dbReference type="SUPFAM" id="SSF50891">
    <property type="entry name" value="Cyclophilin-like"/>
    <property type="match status" value="1"/>
</dbReference>
<proteinExistence type="predicted"/>
<dbReference type="InterPro" id="IPR002130">
    <property type="entry name" value="Cyclophilin-type_PPIase_dom"/>
</dbReference>
<sequence length="209" mass="22630">MTKSCDKALLLLTFVSIFSLSLASRESAFIGYSELKGKKIVLSTSFGQVGTSQASQINIHLRPNLAPETVAAVHKLAEKGPSCPSCRFYRSEEPPPVGSSGPPYGLLQGSLGGLDEVPPQEGGTIAKKGHVCMIPRTKEFFISLKDHDEWGIAHTVWGEVDVEDMKGTVATFLKLPVHKVKHPEFGTLMRMLDSEESFSIALAKDSAET</sequence>
<accession>A0ABR2YTC7</accession>
<keyword evidence="4" id="KW-1185">Reference proteome</keyword>
<dbReference type="EMBL" id="JALJOT010000005">
    <property type="protein sequence ID" value="KAK9915068.1"/>
    <property type="molecule type" value="Genomic_DNA"/>
</dbReference>
<feature type="chain" id="PRO_5047484557" description="PPIase cyclophilin-type domain-containing protein" evidence="1">
    <location>
        <begin position="24"/>
        <end position="209"/>
    </location>
</feature>
<feature type="domain" description="PPIase cyclophilin-type" evidence="2">
    <location>
        <begin position="49"/>
        <end position="179"/>
    </location>
</feature>
<evidence type="ECO:0000256" key="1">
    <source>
        <dbReference type="SAM" id="SignalP"/>
    </source>
</evidence>
<comment type="caution">
    <text evidence="3">The sequence shown here is derived from an EMBL/GenBank/DDBJ whole genome shotgun (WGS) entry which is preliminary data.</text>
</comment>
<dbReference type="Proteomes" id="UP001491310">
    <property type="component" value="Unassembled WGS sequence"/>
</dbReference>
<evidence type="ECO:0000313" key="3">
    <source>
        <dbReference type="EMBL" id="KAK9915068.1"/>
    </source>
</evidence>
<dbReference type="Gene3D" id="2.40.100.10">
    <property type="entry name" value="Cyclophilin-like"/>
    <property type="match status" value="1"/>
</dbReference>
<keyword evidence="1" id="KW-0732">Signal</keyword>
<dbReference type="PANTHER" id="PTHR46873:SF1">
    <property type="entry name" value="EXPRESSED PROTEIN"/>
    <property type="match status" value="1"/>
</dbReference>
<feature type="signal peptide" evidence="1">
    <location>
        <begin position="1"/>
        <end position="23"/>
    </location>
</feature>
<reference evidence="3 4" key="1">
    <citation type="journal article" date="2024" name="Nat. Commun.">
        <title>Phylogenomics reveals the evolutionary origins of lichenization in chlorophyte algae.</title>
        <authorList>
            <person name="Puginier C."/>
            <person name="Libourel C."/>
            <person name="Otte J."/>
            <person name="Skaloud P."/>
            <person name="Haon M."/>
            <person name="Grisel S."/>
            <person name="Petersen M."/>
            <person name="Berrin J.G."/>
            <person name="Delaux P.M."/>
            <person name="Dal Grande F."/>
            <person name="Keller J."/>
        </authorList>
    </citation>
    <scope>NUCLEOTIDE SEQUENCE [LARGE SCALE GENOMIC DNA]</scope>
    <source>
        <strain evidence="3 4">SAG 216-7</strain>
    </source>
</reference>
<dbReference type="InterPro" id="IPR029000">
    <property type="entry name" value="Cyclophilin-like_dom_sf"/>
</dbReference>